<protein>
    <submittedName>
        <fullName evidence="1">Uncharacterized protein</fullName>
    </submittedName>
</protein>
<proteinExistence type="predicted"/>
<dbReference type="InParanoid" id="L5KL57"/>
<dbReference type="Proteomes" id="UP000010552">
    <property type="component" value="Unassembled WGS sequence"/>
</dbReference>
<dbReference type="EMBL" id="KB030661">
    <property type="protein sequence ID" value="ELK12290.1"/>
    <property type="molecule type" value="Genomic_DNA"/>
</dbReference>
<reference evidence="2" key="1">
    <citation type="journal article" date="2013" name="Science">
        <title>Comparative analysis of bat genomes provides insight into the evolution of flight and immunity.</title>
        <authorList>
            <person name="Zhang G."/>
            <person name="Cowled C."/>
            <person name="Shi Z."/>
            <person name="Huang Z."/>
            <person name="Bishop-Lilly K.A."/>
            <person name="Fang X."/>
            <person name="Wynne J.W."/>
            <person name="Xiong Z."/>
            <person name="Baker M.L."/>
            <person name="Zhao W."/>
            <person name="Tachedjian M."/>
            <person name="Zhu Y."/>
            <person name="Zhou P."/>
            <person name="Jiang X."/>
            <person name="Ng J."/>
            <person name="Yang L."/>
            <person name="Wu L."/>
            <person name="Xiao J."/>
            <person name="Feng Y."/>
            <person name="Chen Y."/>
            <person name="Sun X."/>
            <person name="Zhang Y."/>
            <person name="Marsh G.A."/>
            <person name="Crameri G."/>
            <person name="Broder C.C."/>
            <person name="Frey K.G."/>
            <person name="Wang L.F."/>
            <person name="Wang J."/>
        </authorList>
    </citation>
    <scope>NUCLEOTIDE SEQUENCE [LARGE SCALE GENOMIC DNA]</scope>
</reference>
<keyword evidence="2" id="KW-1185">Reference proteome</keyword>
<evidence type="ECO:0000313" key="2">
    <source>
        <dbReference type="Proteomes" id="UP000010552"/>
    </source>
</evidence>
<name>L5KL57_PTEAL</name>
<accession>L5KL57</accession>
<dbReference type="AlphaFoldDB" id="L5KL57"/>
<gene>
    <name evidence="1" type="ORF">PAL_GLEAN10014606</name>
</gene>
<sequence length="158" mass="17261">MTNSEHLVQLQQRLLHVHTHAHFKHRLLGVTNTKKKNTTQQGKVARSKVFADLNFGIEIAGKQKGTKSGFGDLAAGDVTSAQALVAPQAWKGAAAGLALQPLKRQSTWQERSYKIWRLPALPRGRQPGGTPLVTPRGDLGVCRQEGRLELESDLALPC</sequence>
<organism evidence="1 2">
    <name type="scientific">Pteropus alecto</name>
    <name type="common">Black flying fox</name>
    <dbReference type="NCBI Taxonomy" id="9402"/>
    <lineage>
        <taxon>Eukaryota</taxon>
        <taxon>Metazoa</taxon>
        <taxon>Chordata</taxon>
        <taxon>Craniata</taxon>
        <taxon>Vertebrata</taxon>
        <taxon>Euteleostomi</taxon>
        <taxon>Mammalia</taxon>
        <taxon>Eutheria</taxon>
        <taxon>Laurasiatheria</taxon>
        <taxon>Chiroptera</taxon>
        <taxon>Yinpterochiroptera</taxon>
        <taxon>Pteropodoidea</taxon>
        <taxon>Pteropodidae</taxon>
        <taxon>Pteropodinae</taxon>
        <taxon>Pteropus</taxon>
    </lineage>
</organism>
<evidence type="ECO:0000313" key="1">
    <source>
        <dbReference type="EMBL" id="ELK12290.1"/>
    </source>
</evidence>